<protein>
    <submittedName>
        <fullName evidence="1">Uncharacterized protein</fullName>
    </submittedName>
</protein>
<dbReference type="Proteomes" id="UP001497535">
    <property type="component" value="Unassembled WGS sequence"/>
</dbReference>
<keyword evidence="2" id="KW-1185">Reference proteome</keyword>
<comment type="caution">
    <text evidence="1">The sequence shown here is derived from an EMBL/GenBank/DDBJ whole genome shotgun (WGS) entry which is preliminary data.</text>
</comment>
<name>A0ACB0XRQ9_MELEN</name>
<organism evidence="1 2">
    <name type="scientific">Meloidogyne enterolobii</name>
    <name type="common">Root-knot nematode worm</name>
    <name type="synonym">Meloidogyne mayaguensis</name>
    <dbReference type="NCBI Taxonomy" id="390850"/>
    <lineage>
        <taxon>Eukaryota</taxon>
        <taxon>Metazoa</taxon>
        <taxon>Ecdysozoa</taxon>
        <taxon>Nematoda</taxon>
        <taxon>Chromadorea</taxon>
        <taxon>Rhabditida</taxon>
        <taxon>Tylenchina</taxon>
        <taxon>Tylenchomorpha</taxon>
        <taxon>Tylenchoidea</taxon>
        <taxon>Meloidogynidae</taxon>
        <taxon>Meloidogyninae</taxon>
        <taxon>Meloidogyne</taxon>
    </lineage>
</organism>
<accession>A0ACB0XRQ9</accession>
<sequence length="85" mass="9708">MIATFTLSSEGLLGHALFLERLIAFLFFKIYEKQNKAYFGIIANILIFVYSILCGLTISKSWDFTPLYILQMSFSIIANFAEILV</sequence>
<evidence type="ECO:0000313" key="2">
    <source>
        <dbReference type="Proteomes" id="UP001497535"/>
    </source>
</evidence>
<evidence type="ECO:0000313" key="1">
    <source>
        <dbReference type="EMBL" id="CAK5014351.1"/>
    </source>
</evidence>
<dbReference type="EMBL" id="CAVMJV010000002">
    <property type="protein sequence ID" value="CAK5014351.1"/>
    <property type="molecule type" value="Genomic_DNA"/>
</dbReference>
<gene>
    <name evidence="1" type="ORF">MENTE1834_LOCUS2683</name>
</gene>
<proteinExistence type="predicted"/>
<reference evidence="1" key="1">
    <citation type="submission" date="2023-11" db="EMBL/GenBank/DDBJ databases">
        <authorList>
            <person name="Poullet M."/>
        </authorList>
    </citation>
    <scope>NUCLEOTIDE SEQUENCE</scope>
    <source>
        <strain evidence="1">E1834</strain>
    </source>
</reference>